<dbReference type="InterPro" id="IPR004276">
    <property type="entry name" value="GlycoTrans_28_N"/>
</dbReference>
<evidence type="ECO:0000313" key="2">
    <source>
        <dbReference type="EMBL" id="SVB33562.1"/>
    </source>
</evidence>
<reference evidence="2" key="1">
    <citation type="submission" date="2018-05" db="EMBL/GenBank/DDBJ databases">
        <authorList>
            <person name="Lanie J.A."/>
            <person name="Ng W.-L."/>
            <person name="Kazmierczak K.M."/>
            <person name="Andrzejewski T.M."/>
            <person name="Davidsen T.M."/>
            <person name="Wayne K.J."/>
            <person name="Tettelin H."/>
            <person name="Glass J.I."/>
            <person name="Rusch D."/>
            <person name="Podicherti R."/>
            <person name="Tsui H.-C.T."/>
            <person name="Winkler M.E."/>
        </authorList>
    </citation>
    <scope>NUCLEOTIDE SEQUENCE</scope>
</reference>
<evidence type="ECO:0000259" key="1">
    <source>
        <dbReference type="Pfam" id="PF03033"/>
    </source>
</evidence>
<protein>
    <recommendedName>
        <fullName evidence="1">Glycosyltransferase family 28 N-terminal domain-containing protein</fullName>
    </recommendedName>
</protein>
<proteinExistence type="predicted"/>
<dbReference type="Gene3D" id="3.40.50.2000">
    <property type="entry name" value="Glycogen Phosphorylase B"/>
    <property type="match status" value="1"/>
</dbReference>
<gene>
    <name evidence="2" type="ORF">METZ01_LOCUS186416</name>
</gene>
<dbReference type="GO" id="GO:0005975">
    <property type="term" value="P:carbohydrate metabolic process"/>
    <property type="evidence" value="ECO:0007669"/>
    <property type="project" value="InterPro"/>
</dbReference>
<feature type="domain" description="Glycosyltransferase family 28 N-terminal" evidence="1">
    <location>
        <begin position="5"/>
        <end position="38"/>
    </location>
</feature>
<dbReference type="SUPFAM" id="SSF53756">
    <property type="entry name" value="UDP-Glycosyltransferase/glycogen phosphorylase"/>
    <property type="match status" value="1"/>
</dbReference>
<dbReference type="GO" id="GO:0016758">
    <property type="term" value="F:hexosyltransferase activity"/>
    <property type="evidence" value="ECO:0007669"/>
    <property type="project" value="InterPro"/>
</dbReference>
<feature type="non-terminal residue" evidence="2">
    <location>
        <position position="40"/>
    </location>
</feature>
<name>A0A382D685_9ZZZZ</name>
<dbReference type="Pfam" id="PF03033">
    <property type="entry name" value="Glyco_transf_28"/>
    <property type="match status" value="1"/>
</dbReference>
<sequence>MTRLLIAAGGTGGHIYPGLAIAREFAIRHSDAQISFVGTN</sequence>
<organism evidence="2">
    <name type="scientific">marine metagenome</name>
    <dbReference type="NCBI Taxonomy" id="408172"/>
    <lineage>
        <taxon>unclassified sequences</taxon>
        <taxon>metagenomes</taxon>
        <taxon>ecological metagenomes</taxon>
    </lineage>
</organism>
<dbReference type="EMBL" id="UINC01037693">
    <property type="protein sequence ID" value="SVB33562.1"/>
    <property type="molecule type" value="Genomic_DNA"/>
</dbReference>
<accession>A0A382D685</accession>
<dbReference type="AlphaFoldDB" id="A0A382D685"/>